<dbReference type="AlphaFoldDB" id="A0A7Z2W3J1"/>
<proteinExistence type="predicted"/>
<evidence type="ECO:0000313" key="3">
    <source>
        <dbReference type="Proteomes" id="UP000502415"/>
    </source>
</evidence>
<dbReference type="EMBL" id="CP051686">
    <property type="protein sequence ID" value="QJE03725.1"/>
    <property type="molecule type" value="Genomic_DNA"/>
</dbReference>
<keyword evidence="3" id="KW-1185">Reference proteome</keyword>
<organism evidence="2 3">
    <name type="scientific">Massilia forsythiae</name>
    <dbReference type="NCBI Taxonomy" id="2728020"/>
    <lineage>
        <taxon>Bacteria</taxon>
        <taxon>Pseudomonadati</taxon>
        <taxon>Pseudomonadota</taxon>
        <taxon>Betaproteobacteria</taxon>
        <taxon>Burkholderiales</taxon>
        <taxon>Oxalobacteraceae</taxon>
        <taxon>Telluria group</taxon>
        <taxon>Massilia</taxon>
    </lineage>
</organism>
<feature type="transmembrane region" description="Helical" evidence="1">
    <location>
        <begin position="198"/>
        <end position="223"/>
    </location>
</feature>
<dbReference type="KEGG" id="mfy:HH212_26580"/>
<dbReference type="Proteomes" id="UP000502415">
    <property type="component" value="Plasmid unnamed1"/>
</dbReference>
<keyword evidence="1" id="KW-1133">Transmembrane helix</keyword>
<evidence type="ECO:0000313" key="2">
    <source>
        <dbReference type="EMBL" id="QJE03725.1"/>
    </source>
</evidence>
<protein>
    <recommendedName>
        <fullName evidence="4">Fatty acid desaturase domain-containing protein</fullName>
    </recommendedName>
</protein>
<keyword evidence="1" id="KW-0812">Transmembrane</keyword>
<reference evidence="2 3" key="1">
    <citation type="submission" date="2020-04" db="EMBL/GenBank/DDBJ databases">
        <title>Genome sequencing of novel species.</title>
        <authorList>
            <person name="Heo J."/>
            <person name="Kim S.-J."/>
            <person name="Kim J.-S."/>
            <person name="Hong S.-B."/>
            <person name="Kwon S.-W."/>
        </authorList>
    </citation>
    <scope>NUCLEOTIDE SEQUENCE [LARGE SCALE GENOMIC DNA]</scope>
    <source>
        <strain evidence="2 3">GN2-R2</strain>
        <plasmid evidence="2 3">unnamed1</plasmid>
    </source>
</reference>
<keyword evidence="2" id="KW-0614">Plasmid</keyword>
<accession>A0A7Z2W3J1</accession>
<feature type="transmembrane region" description="Helical" evidence="1">
    <location>
        <begin position="61"/>
        <end position="77"/>
    </location>
</feature>
<geneLocation type="plasmid" evidence="2 3">
    <name>unnamed1</name>
</geneLocation>
<sequence>MPFQPFWTWVTGKSLWDGNPKLARETWLTEWQLWCQIAWSWAVTITSVTVGSAVYHSQLSLWAKVPVYIVVWVLVVNRTRGLLHTFHYTNHGASLADMKRAKWIGTFFMSIPILHTSWRNYHQLHAETHHSRHDLCTDRDPDQQFMTAHGFYRGMPEWDYWTRLVYAPLLPRNLWAHFWFRIEQNFIKPERKEIVFRAVYWAVFFTLAIRFQVGTELALFFFFPLILLTQHSSWIQHTTEHLWFPDCPEGTSPFVAIGALTWGRFLGRPHPGNGRGLNHAWKLVKWWALLFLIDIPIRIYSFMQDLPSHDFHHRAPRVNFWRIAQERSANEGLPSKYGPMTETWGIWESWLILRDHLCRGQHDPFNIYQWDRQHREAANLLLDERKRVA</sequence>
<keyword evidence="1" id="KW-0472">Membrane</keyword>
<evidence type="ECO:0008006" key="4">
    <source>
        <dbReference type="Google" id="ProtNLM"/>
    </source>
</evidence>
<name>A0A7Z2W3J1_9BURK</name>
<evidence type="ECO:0000256" key="1">
    <source>
        <dbReference type="SAM" id="Phobius"/>
    </source>
</evidence>
<gene>
    <name evidence="2" type="ORF">HH212_26580</name>
</gene>